<proteinExistence type="predicted"/>
<sequence>MRRPIAAMMLLAAVLGVVLAIAGGWTFSASFAGTSSDDPEALTEEFGWREDLPPIQRWDPPALAGTGRRAALARWQDNAPVILFQADKGGGGMTYVSGWAVEAGTVDTDTGTVYFGVTIADAATVRFGKGRDALRVPTEPYPGDPSKRLFAVHVPVDGLSRVHPNDIVALDERGRLLGRQHYNDGKGGSGEYDGLYDRRFAKRR</sequence>
<keyword evidence="2" id="KW-1185">Reference proteome</keyword>
<dbReference type="RefSeq" id="WP_270026472.1">
    <property type="nucleotide sequence ID" value="NZ_JAPDDP010000030.1"/>
</dbReference>
<dbReference type="EMBL" id="JAPDDP010000030">
    <property type="protein sequence ID" value="MDA0182112.1"/>
    <property type="molecule type" value="Genomic_DNA"/>
</dbReference>
<protein>
    <submittedName>
        <fullName evidence="1">Uncharacterized protein</fullName>
    </submittedName>
</protein>
<dbReference type="Proteomes" id="UP001147653">
    <property type="component" value="Unassembled WGS sequence"/>
</dbReference>
<comment type="caution">
    <text evidence="1">The sequence shown here is derived from an EMBL/GenBank/DDBJ whole genome shotgun (WGS) entry which is preliminary data.</text>
</comment>
<name>A0A9X3NIT1_9ACTN</name>
<reference evidence="1" key="1">
    <citation type="submission" date="2022-10" db="EMBL/GenBank/DDBJ databases">
        <title>The WGS of Solirubrobacter phytolaccae KCTC 29190.</title>
        <authorList>
            <person name="Jiang Z."/>
        </authorList>
    </citation>
    <scope>NUCLEOTIDE SEQUENCE</scope>
    <source>
        <strain evidence="1">KCTC 29190</strain>
    </source>
</reference>
<gene>
    <name evidence="1" type="ORF">OJ997_17535</name>
</gene>
<accession>A0A9X3NIT1</accession>
<evidence type="ECO:0000313" key="2">
    <source>
        <dbReference type="Proteomes" id="UP001147653"/>
    </source>
</evidence>
<organism evidence="1 2">
    <name type="scientific">Solirubrobacter phytolaccae</name>
    <dbReference type="NCBI Taxonomy" id="1404360"/>
    <lineage>
        <taxon>Bacteria</taxon>
        <taxon>Bacillati</taxon>
        <taxon>Actinomycetota</taxon>
        <taxon>Thermoleophilia</taxon>
        <taxon>Solirubrobacterales</taxon>
        <taxon>Solirubrobacteraceae</taxon>
        <taxon>Solirubrobacter</taxon>
    </lineage>
</organism>
<dbReference type="AlphaFoldDB" id="A0A9X3NIT1"/>
<evidence type="ECO:0000313" key="1">
    <source>
        <dbReference type="EMBL" id="MDA0182112.1"/>
    </source>
</evidence>